<feature type="signal peptide" evidence="1">
    <location>
        <begin position="1"/>
        <end position="32"/>
    </location>
</feature>
<dbReference type="PANTHER" id="PTHR37549">
    <property type="entry name" value="LIPOPROTEIN LPRI"/>
    <property type="match status" value="1"/>
</dbReference>
<accession>A0A2U3MVK7</accession>
<dbReference type="InterPro" id="IPR052755">
    <property type="entry name" value="Lysozyme_Inhibitor_LprI"/>
</dbReference>
<feature type="chain" id="PRO_5015526275" description="DUF1311 domain-containing protein" evidence="1">
    <location>
        <begin position="33"/>
        <end position="125"/>
    </location>
</feature>
<dbReference type="GO" id="GO:0005576">
    <property type="term" value="C:extracellular region"/>
    <property type="evidence" value="ECO:0007669"/>
    <property type="project" value="TreeGrafter"/>
</dbReference>
<dbReference type="PANTHER" id="PTHR37549:SF1">
    <property type="entry name" value="LIPOPROTEIN LPRI"/>
    <property type="match status" value="1"/>
</dbReference>
<protein>
    <recommendedName>
        <fullName evidence="4">DUF1311 domain-containing protein</fullName>
    </recommendedName>
</protein>
<proteinExistence type="predicted"/>
<organism evidence="2 3">
    <name type="scientific">Acinetobacter stercoris</name>
    <dbReference type="NCBI Taxonomy" id="2126983"/>
    <lineage>
        <taxon>Bacteria</taxon>
        <taxon>Pseudomonadati</taxon>
        <taxon>Pseudomonadota</taxon>
        <taxon>Gammaproteobacteria</taxon>
        <taxon>Moraxellales</taxon>
        <taxon>Moraxellaceae</taxon>
        <taxon>Acinetobacter</taxon>
    </lineage>
</organism>
<keyword evidence="3" id="KW-1185">Reference proteome</keyword>
<evidence type="ECO:0000313" key="3">
    <source>
        <dbReference type="Proteomes" id="UP000245974"/>
    </source>
</evidence>
<reference evidence="3" key="1">
    <citation type="submission" date="2018-03" db="EMBL/GenBank/DDBJ databases">
        <authorList>
            <person name="Blom J."/>
        </authorList>
    </citation>
    <scope>NUCLEOTIDE SEQUENCE [LARGE SCALE GENOMIC DNA]</scope>
    <source>
        <strain evidence="3">KPC-SM-21</strain>
    </source>
</reference>
<dbReference type="Proteomes" id="UP000245974">
    <property type="component" value="Unassembled WGS sequence"/>
</dbReference>
<keyword evidence="1" id="KW-0732">Signal</keyword>
<evidence type="ECO:0008006" key="4">
    <source>
        <dbReference type="Google" id="ProtNLM"/>
    </source>
</evidence>
<dbReference type="EMBL" id="OOGT01000016">
    <property type="protein sequence ID" value="SPL69414.1"/>
    <property type="molecule type" value="Genomic_DNA"/>
</dbReference>
<gene>
    <name evidence="2" type="ORF">KPC_0592</name>
</gene>
<evidence type="ECO:0000256" key="1">
    <source>
        <dbReference type="SAM" id="SignalP"/>
    </source>
</evidence>
<evidence type="ECO:0000313" key="2">
    <source>
        <dbReference type="EMBL" id="SPL69414.1"/>
    </source>
</evidence>
<dbReference type="AlphaFoldDB" id="A0A2U3MVK7"/>
<name>A0A2U3MVK7_9GAMM</name>
<dbReference type="InParanoid" id="A0A2U3MVK7"/>
<dbReference type="Gene3D" id="1.20.1270.180">
    <property type="match status" value="1"/>
</dbReference>
<sequence length="125" mass="14823">MRKIVEERIEMKKVHYYLWIILFTGSFSPAYAASFSCNAAKTQTEHTICNNRTLNDADVKMATTYYIIRKLVPMGTRSVIQEQQIKWLHLRDDCRDNVGCLTDVYKMRQQKLDQYMNRVYQQGPF</sequence>